<keyword evidence="2" id="KW-0812">Transmembrane</keyword>
<feature type="signal peptide" evidence="3">
    <location>
        <begin position="1"/>
        <end position="21"/>
    </location>
</feature>
<proteinExistence type="predicted"/>
<evidence type="ECO:0000256" key="1">
    <source>
        <dbReference type="SAM" id="MobiDB-lite"/>
    </source>
</evidence>
<feature type="chain" id="PRO_5035948685" evidence="3">
    <location>
        <begin position="22"/>
        <end position="137"/>
    </location>
</feature>
<dbReference type="Proteomes" id="UP000807504">
    <property type="component" value="Unassembled WGS sequence"/>
</dbReference>
<name>A0A8T0F8K4_ARGBR</name>
<feature type="region of interest" description="Disordered" evidence="1">
    <location>
        <begin position="42"/>
        <end position="65"/>
    </location>
</feature>
<gene>
    <name evidence="4" type="ORF">HNY73_009119</name>
</gene>
<evidence type="ECO:0000256" key="3">
    <source>
        <dbReference type="SAM" id="SignalP"/>
    </source>
</evidence>
<keyword evidence="3" id="KW-0732">Signal</keyword>
<evidence type="ECO:0000313" key="5">
    <source>
        <dbReference type="Proteomes" id="UP000807504"/>
    </source>
</evidence>
<dbReference type="AlphaFoldDB" id="A0A8T0F8K4"/>
<keyword evidence="2" id="KW-0472">Membrane</keyword>
<evidence type="ECO:0000313" key="4">
    <source>
        <dbReference type="EMBL" id="KAF8787536.1"/>
    </source>
</evidence>
<protein>
    <submittedName>
        <fullName evidence="4">Uncharacterized protein</fullName>
    </submittedName>
</protein>
<evidence type="ECO:0000256" key="2">
    <source>
        <dbReference type="SAM" id="Phobius"/>
    </source>
</evidence>
<keyword evidence="2" id="KW-1133">Transmembrane helix</keyword>
<organism evidence="4 5">
    <name type="scientific">Argiope bruennichi</name>
    <name type="common">Wasp spider</name>
    <name type="synonym">Aranea bruennichi</name>
    <dbReference type="NCBI Taxonomy" id="94029"/>
    <lineage>
        <taxon>Eukaryota</taxon>
        <taxon>Metazoa</taxon>
        <taxon>Ecdysozoa</taxon>
        <taxon>Arthropoda</taxon>
        <taxon>Chelicerata</taxon>
        <taxon>Arachnida</taxon>
        <taxon>Araneae</taxon>
        <taxon>Araneomorphae</taxon>
        <taxon>Entelegynae</taxon>
        <taxon>Araneoidea</taxon>
        <taxon>Araneidae</taxon>
        <taxon>Argiope</taxon>
    </lineage>
</organism>
<reference evidence="4" key="1">
    <citation type="journal article" date="2020" name="bioRxiv">
        <title>Chromosome-level reference genome of the European wasp spider Argiope bruennichi: a resource for studies on range expansion and evolutionary adaptation.</title>
        <authorList>
            <person name="Sheffer M.M."/>
            <person name="Hoppe A."/>
            <person name="Krehenwinkel H."/>
            <person name="Uhl G."/>
            <person name="Kuss A.W."/>
            <person name="Jensen L."/>
            <person name="Jensen C."/>
            <person name="Gillespie R.G."/>
            <person name="Hoff K.J."/>
            <person name="Prost S."/>
        </authorList>
    </citation>
    <scope>NUCLEOTIDE SEQUENCE</scope>
</reference>
<accession>A0A8T0F8K4</accession>
<reference evidence="4" key="2">
    <citation type="submission" date="2020-06" db="EMBL/GenBank/DDBJ databases">
        <authorList>
            <person name="Sheffer M."/>
        </authorList>
    </citation>
    <scope>NUCLEOTIDE SEQUENCE</scope>
</reference>
<sequence length="137" mass="15600">MHLKFTIAVLSLFVVLKLTKTKYISKSTDDVYNERSEILTSAAADEAESTSEPFSDDPTSTKSNGIIEPEISWKDYFKNLNKTNGEADESKGFWPFFPYIVFAVVVLGLVFRCFYKDKSAFSGGQVRTTSKRKFQFY</sequence>
<comment type="caution">
    <text evidence="4">The sequence shown here is derived from an EMBL/GenBank/DDBJ whole genome shotgun (WGS) entry which is preliminary data.</text>
</comment>
<keyword evidence="5" id="KW-1185">Reference proteome</keyword>
<dbReference type="EMBL" id="JABXBU010000015">
    <property type="protein sequence ID" value="KAF8787536.1"/>
    <property type="molecule type" value="Genomic_DNA"/>
</dbReference>
<feature type="transmembrane region" description="Helical" evidence="2">
    <location>
        <begin position="96"/>
        <end position="115"/>
    </location>
</feature>